<name>A0A9D4U126_CHLVU</name>
<proteinExistence type="predicted"/>
<evidence type="ECO:0000313" key="1">
    <source>
        <dbReference type="EMBL" id="KAI3438914.1"/>
    </source>
</evidence>
<keyword evidence="2" id="KW-1185">Reference proteome</keyword>
<comment type="caution">
    <text evidence="1">The sequence shown here is derived from an EMBL/GenBank/DDBJ whole genome shotgun (WGS) entry which is preliminary data.</text>
</comment>
<reference evidence="1" key="1">
    <citation type="journal article" date="2019" name="Plant J.">
        <title>Chlorella vulgaris genome assembly and annotation reveals the molecular basis for metabolic acclimation to high light conditions.</title>
        <authorList>
            <person name="Cecchin M."/>
            <person name="Marcolungo L."/>
            <person name="Rossato M."/>
            <person name="Girolomoni L."/>
            <person name="Cosentino E."/>
            <person name="Cuine S."/>
            <person name="Li-Beisson Y."/>
            <person name="Delledonne M."/>
            <person name="Ballottari M."/>
        </authorList>
    </citation>
    <scope>NUCLEOTIDE SEQUENCE</scope>
    <source>
        <strain evidence="1">211/11P</strain>
    </source>
</reference>
<protein>
    <submittedName>
        <fullName evidence="1">Uncharacterized protein</fullName>
    </submittedName>
</protein>
<evidence type="ECO:0000313" key="2">
    <source>
        <dbReference type="Proteomes" id="UP001055712"/>
    </source>
</evidence>
<organism evidence="1 2">
    <name type="scientific">Chlorella vulgaris</name>
    <name type="common">Green alga</name>
    <dbReference type="NCBI Taxonomy" id="3077"/>
    <lineage>
        <taxon>Eukaryota</taxon>
        <taxon>Viridiplantae</taxon>
        <taxon>Chlorophyta</taxon>
        <taxon>core chlorophytes</taxon>
        <taxon>Trebouxiophyceae</taxon>
        <taxon>Chlorellales</taxon>
        <taxon>Chlorellaceae</taxon>
        <taxon>Chlorella clade</taxon>
        <taxon>Chlorella</taxon>
    </lineage>
</organism>
<dbReference type="EMBL" id="SIDB01000001">
    <property type="protein sequence ID" value="KAI3438914.1"/>
    <property type="molecule type" value="Genomic_DNA"/>
</dbReference>
<accession>A0A9D4U126</accession>
<dbReference type="AlphaFoldDB" id="A0A9D4U126"/>
<sequence length="193" mass="20406">MPILLSLSCLPPLLRSPPCPLQQQQLAVPGSQQGELQPWCAEALQLQQQWDGRGPDSDSGDVERPCLECDSHGEASPRKMVPITTCSTWGPTLHHGTIYAIDRGAEGEIAFAYRTHAFKGAPKAAAVWRQTGSVPPASSVRLQPLATIITSEAEVTADSRQQAMQIATTLAPEAAASIGGSGAAWRQPASQCG</sequence>
<reference evidence="1" key="2">
    <citation type="submission" date="2020-11" db="EMBL/GenBank/DDBJ databases">
        <authorList>
            <person name="Cecchin M."/>
            <person name="Marcolungo L."/>
            <person name="Rossato M."/>
            <person name="Girolomoni L."/>
            <person name="Cosentino E."/>
            <person name="Cuine S."/>
            <person name="Li-Beisson Y."/>
            <person name="Delledonne M."/>
            <person name="Ballottari M."/>
        </authorList>
    </citation>
    <scope>NUCLEOTIDE SEQUENCE</scope>
    <source>
        <strain evidence="1">211/11P</strain>
        <tissue evidence="1">Whole cell</tissue>
    </source>
</reference>
<dbReference type="Proteomes" id="UP001055712">
    <property type="component" value="Unassembled WGS sequence"/>
</dbReference>
<gene>
    <name evidence="1" type="ORF">D9Q98_001328</name>
</gene>